<reference evidence="3" key="1">
    <citation type="submission" date="2017-02" db="UniProtKB">
        <authorList>
            <consortium name="WormBaseParasite"/>
        </authorList>
    </citation>
    <scope>IDENTIFICATION</scope>
</reference>
<reference evidence="1 2" key="2">
    <citation type="submission" date="2018-11" db="EMBL/GenBank/DDBJ databases">
        <authorList>
            <consortium name="Pathogen Informatics"/>
        </authorList>
    </citation>
    <scope>NUCLEOTIDE SEQUENCE [LARGE SCALE GENOMIC DNA]</scope>
    <source>
        <strain evidence="1 2">Costa Rica</strain>
    </source>
</reference>
<evidence type="ECO:0000313" key="3">
    <source>
        <dbReference type="WBParaSite" id="ACOC_0000382601-mRNA-1"/>
    </source>
</evidence>
<evidence type="ECO:0000313" key="1">
    <source>
        <dbReference type="EMBL" id="VDM55412.1"/>
    </source>
</evidence>
<dbReference type="WBParaSite" id="ACOC_0000382601-mRNA-1">
    <property type="protein sequence ID" value="ACOC_0000382601-mRNA-1"/>
    <property type="gene ID" value="ACOC_0000382601"/>
</dbReference>
<evidence type="ECO:0000313" key="2">
    <source>
        <dbReference type="Proteomes" id="UP000267027"/>
    </source>
</evidence>
<organism evidence="3">
    <name type="scientific">Angiostrongylus costaricensis</name>
    <name type="common">Nematode worm</name>
    <dbReference type="NCBI Taxonomy" id="334426"/>
    <lineage>
        <taxon>Eukaryota</taxon>
        <taxon>Metazoa</taxon>
        <taxon>Ecdysozoa</taxon>
        <taxon>Nematoda</taxon>
        <taxon>Chromadorea</taxon>
        <taxon>Rhabditida</taxon>
        <taxon>Rhabditina</taxon>
        <taxon>Rhabditomorpha</taxon>
        <taxon>Strongyloidea</taxon>
        <taxon>Metastrongylidae</taxon>
        <taxon>Angiostrongylus</taxon>
    </lineage>
</organism>
<dbReference type="EMBL" id="UYYA01001460">
    <property type="protein sequence ID" value="VDM55412.1"/>
    <property type="molecule type" value="Genomic_DNA"/>
</dbReference>
<accession>A0A0R3PHJ9</accession>
<proteinExistence type="predicted"/>
<sequence>MSICTPAEGLFQTHVTWEDIEADMQREFQTAASFGQSKSAKNISDCNVSKFERYGSKCRFGECGAMPRDALIVDSSIKRHFPTTSPFRCRKIGRGLSWKNKDAGFTSVDFPQLFYRPNVQFYRLSNA</sequence>
<dbReference type="InterPro" id="IPR012877">
    <property type="entry name" value="Dhs-27"/>
</dbReference>
<dbReference type="Proteomes" id="UP000267027">
    <property type="component" value="Unassembled WGS sequence"/>
</dbReference>
<dbReference type="OrthoDB" id="5786316at2759"/>
<name>A0A0R3PHJ9_ANGCS</name>
<protein>
    <submittedName>
        <fullName evidence="3">SCP domain-containing protein</fullName>
    </submittedName>
</protein>
<dbReference type="Pfam" id="PF07914">
    <property type="entry name" value="DUF1679"/>
    <property type="match status" value="1"/>
</dbReference>
<keyword evidence="2" id="KW-1185">Reference proteome</keyword>
<gene>
    <name evidence="1" type="ORF">ACOC_LOCUS3827</name>
</gene>
<dbReference type="AlphaFoldDB" id="A0A0R3PHJ9"/>